<dbReference type="OrthoDB" id="4526039at2759"/>
<dbReference type="STRING" id="644352.J3NZH9"/>
<evidence type="ECO:0000256" key="1">
    <source>
        <dbReference type="SAM" id="SignalP"/>
    </source>
</evidence>
<keyword evidence="4" id="KW-1185">Reference proteome</keyword>
<evidence type="ECO:0000313" key="4">
    <source>
        <dbReference type="Proteomes" id="UP000006039"/>
    </source>
</evidence>
<reference evidence="2" key="2">
    <citation type="submission" date="2010-07" db="EMBL/GenBank/DDBJ databases">
        <authorList>
            <consortium name="The Broad Institute Genome Sequencing Platform"/>
            <consortium name="Broad Institute Genome Sequencing Center for Infectious Disease"/>
            <person name="Ma L.-J."/>
            <person name="Dead R."/>
            <person name="Young S."/>
            <person name="Zeng Q."/>
            <person name="Koehrsen M."/>
            <person name="Alvarado L."/>
            <person name="Berlin A."/>
            <person name="Chapman S.B."/>
            <person name="Chen Z."/>
            <person name="Freedman E."/>
            <person name="Gellesch M."/>
            <person name="Goldberg J."/>
            <person name="Griggs A."/>
            <person name="Gujja S."/>
            <person name="Heilman E.R."/>
            <person name="Heiman D."/>
            <person name="Hepburn T."/>
            <person name="Howarth C."/>
            <person name="Jen D."/>
            <person name="Larson L."/>
            <person name="Mehta T."/>
            <person name="Neiman D."/>
            <person name="Pearson M."/>
            <person name="Roberts A."/>
            <person name="Saif S."/>
            <person name="Shea T."/>
            <person name="Shenoy N."/>
            <person name="Sisk P."/>
            <person name="Stolte C."/>
            <person name="Sykes S."/>
            <person name="Walk T."/>
            <person name="White J."/>
            <person name="Yandava C."/>
            <person name="Haas B."/>
            <person name="Nusbaum C."/>
            <person name="Birren B."/>
        </authorList>
    </citation>
    <scope>NUCLEOTIDE SEQUENCE</scope>
    <source>
        <strain evidence="2">R3-111a-1</strain>
    </source>
</reference>
<reference evidence="3" key="4">
    <citation type="journal article" date="2015" name="G3 (Bethesda)">
        <title>Genome sequences of three phytopathogenic species of the Magnaporthaceae family of fungi.</title>
        <authorList>
            <person name="Okagaki L.H."/>
            <person name="Nunes C.C."/>
            <person name="Sailsbery J."/>
            <person name="Clay B."/>
            <person name="Brown D."/>
            <person name="John T."/>
            <person name="Oh Y."/>
            <person name="Young N."/>
            <person name="Fitzgerald M."/>
            <person name="Haas B.J."/>
            <person name="Zeng Q."/>
            <person name="Young S."/>
            <person name="Adiconis X."/>
            <person name="Fan L."/>
            <person name="Levin J.Z."/>
            <person name="Mitchell T.K."/>
            <person name="Okubara P.A."/>
            <person name="Farman M.L."/>
            <person name="Kohn L.M."/>
            <person name="Birren B."/>
            <person name="Ma L.-J."/>
            <person name="Dean R.A."/>
        </authorList>
    </citation>
    <scope>NUCLEOTIDE SEQUENCE</scope>
    <source>
        <strain evidence="3">R3-111a-1</strain>
    </source>
</reference>
<reference evidence="3" key="5">
    <citation type="submission" date="2018-04" db="UniProtKB">
        <authorList>
            <consortium name="EnsemblFungi"/>
        </authorList>
    </citation>
    <scope>IDENTIFICATION</scope>
    <source>
        <strain evidence="3">R3-111a-1</strain>
    </source>
</reference>
<evidence type="ECO:0000313" key="3">
    <source>
        <dbReference type="EnsemblFungi" id="EJT76762"/>
    </source>
</evidence>
<dbReference type="VEuPathDB" id="FungiDB:GGTG_06677"/>
<dbReference type="RefSeq" id="XP_009222762.1">
    <property type="nucleotide sequence ID" value="XM_009224498.1"/>
</dbReference>
<gene>
    <name evidence="3" type="primary">20347135</name>
    <name evidence="2" type="ORF">GGTG_06677</name>
</gene>
<dbReference type="EMBL" id="GL385397">
    <property type="protein sequence ID" value="EJT76762.1"/>
    <property type="molecule type" value="Genomic_DNA"/>
</dbReference>
<dbReference type="Proteomes" id="UP000006039">
    <property type="component" value="Unassembled WGS sequence"/>
</dbReference>
<organism evidence="2">
    <name type="scientific">Gaeumannomyces tritici (strain R3-111a-1)</name>
    <name type="common">Wheat and barley take-all root rot fungus</name>
    <name type="synonym">Gaeumannomyces graminis var. tritici</name>
    <dbReference type="NCBI Taxonomy" id="644352"/>
    <lineage>
        <taxon>Eukaryota</taxon>
        <taxon>Fungi</taxon>
        <taxon>Dikarya</taxon>
        <taxon>Ascomycota</taxon>
        <taxon>Pezizomycotina</taxon>
        <taxon>Sordariomycetes</taxon>
        <taxon>Sordariomycetidae</taxon>
        <taxon>Magnaporthales</taxon>
        <taxon>Magnaporthaceae</taxon>
        <taxon>Gaeumannomyces</taxon>
    </lineage>
</organism>
<dbReference type="EnsemblFungi" id="EJT76762">
    <property type="protein sequence ID" value="EJT76762"/>
    <property type="gene ID" value="GGTG_06677"/>
</dbReference>
<feature type="chain" id="PRO_5015094626" evidence="1">
    <location>
        <begin position="22"/>
        <end position="323"/>
    </location>
</feature>
<dbReference type="AlphaFoldDB" id="J3NZH9"/>
<reference evidence="2" key="3">
    <citation type="submission" date="2010-09" db="EMBL/GenBank/DDBJ databases">
        <title>Annotation of Gaeumannomyces graminis var. tritici R3-111a-1.</title>
        <authorList>
            <consortium name="The Broad Institute Genome Sequencing Platform"/>
            <person name="Ma L.-J."/>
            <person name="Dead R."/>
            <person name="Young S.K."/>
            <person name="Zeng Q."/>
            <person name="Gargeya S."/>
            <person name="Fitzgerald M."/>
            <person name="Haas B."/>
            <person name="Abouelleil A."/>
            <person name="Alvarado L."/>
            <person name="Arachchi H.M."/>
            <person name="Berlin A."/>
            <person name="Brown A."/>
            <person name="Chapman S.B."/>
            <person name="Chen Z."/>
            <person name="Dunbar C."/>
            <person name="Freedman E."/>
            <person name="Gearin G."/>
            <person name="Gellesch M."/>
            <person name="Goldberg J."/>
            <person name="Griggs A."/>
            <person name="Gujja S."/>
            <person name="Heiman D."/>
            <person name="Howarth C."/>
            <person name="Larson L."/>
            <person name="Lui A."/>
            <person name="MacDonald P.J.P."/>
            <person name="Mehta T."/>
            <person name="Montmayeur A."/>
            <person name="Murphy C."/>
            <person name="Neiman D."/>
            <person name="Pearson M."/>
            <person name="Priest M."/>
            <person name="Roberts A."/>
            <person name="Saif S."/>
            <person name="Shea T."/>
            <person name="Shenoy N."/>
            <person name="Sisk P."/>
            <person name="Stolte C."/>
            <person name="Sykes S."/>
            <person name="Yandava C."/>
            <person name="Wortman J."/>
            <person name="Nusbaum C."/>
            <person name="Birren B."/>
        </authorList>
    </citation>
    <scope>NUCLEOTIDE SEQUENCE</scope>
    <source>
        <strain evidence="2">R3-111a-1</strain>
    </source>
</reference>
<proteinExistence type="predicted"/>
<feature type="signal peptide" evidence="1">
    <location>
        <begin position="1"/>
        <end position="21"/>
    </location>
</feature>
<accession>J3NZH9</accession>
<name>J3NZH9_GAET3</name>
<evidence type="ECO:0000313" key="2">
    <source>
        <dbReference type="EMBL" id="EJT76762.1"/>
    </source>
</evidence>
<dbReference type="GeneID" id="20347135"/>
<protein>
    <submittedName>
        <fullName evidence="2 3">Uncharacterized protein</fullName>
    </submittedName>
</protein>
<keyword evidence="1" id="KW-0732">Signal</keyword>
<sequence length="323" mass="34120">MPTLHWTIIAAALVLLRQAGAAQQESPQWHRQWWRGAAGKLPTLLARDNYNASDVVNITGQDLSRPYAGADPTGPSRWTLQARVAGLVPIDNGDRVAGRAEVALVIAPDAFAGDSLDDRWSVCAWTWPSAMADAGSVETLRARDPDRKCVGVLGDGCAARLHGDGAVAAGVGCDGFLNGGWGTAGSGCENLTSPLSQPPSGSGILRRSIRQAVSSDNGSYHVLAAASVSDNATDESEAWKGYDRIMTNVYNVLLVVHWHDRDGNTGGNKTWSWMRCLRATDIQEGSKAPESLGDRPVPDHGSVLRVSGSGVFIVAAAVALAFL</sequence>
<reference evidence="4" key="1">
    <citation type="submission" date="2010-07" db="EMBL/GenBank/DDBJ databases">
        <title>The genome sequence of Gaeumannomyces graminis var. tritici strain R3-111a-1.</title>
        <authorList>
            <consortium name="The Broad Institute Genome Sequencing Platform"/>
            <person name="Ma L.-J."/>
            <person name="Dead R."/>
            <person name="Young S."/>
            <person name="Zeng Q."/>
            <person name="Koehrsen M."/>
            <person name="Alvarado L."/>
            <person name="Berlin A."/>
            <person name="Chapman S.B."/>
            <person name="Chen Z."/>
            <person name="Freedman E."/>
            <person name="Gellesch M."/>
            <person name="Goldberg J."/>
            <person name="Griggs A."/>
            <person name="Gujja S."/>
            <person name="Heilman E.R."/>
            <person name="Heiman D."/>
            <person name="Hepburn T."/>
            <person name="Howarth C."/>
            <person name="Jen D."/>
            <person name="Larson L."/>
            <person name="Mehta T."/>
            <person name="Neiman D."/>
            <person name="Pearson M."/>
            <person name="Roberts A."/>
            <person name="Saif S."/>
            <person name="Shea T."/>
            <person name="Shenoy N."/>
            <person name="Sisk P."/>
            <person name="Stolte C."/>
            <person name="Sykes S."/>
            <person name="Walk T."/>
            <person name="White J."/>
            <person name="Yandava C."/>
            <person name="Haas B."/>
            <person name="Nusbaum C."/>
            <person name="Birren B."/>
        </authorList>
    </citation>
    <scope>NUCLEOTIDE SEQUENCE [LARGE SCALE GENOMIC DNA]</scope>
    <source>
        <strain evidence="4">R3-111a-1</strain>
    </source>
</reference>
<dbReference type="HOGENOM" id="CLU_860648_0_0_1"/>